<gene>
    <name evidence="1" type="ORF">MYCIT1_LOCUS21945</name>
</gene>
<proteinExistence type="predicted"/>
<dbReference type="Proteomes" id="UP001295794">
    <property type="component" value="Unassembled WGS sequence"/>
</dbReference>
<keyword evidence="2" id="KW-1185">Reference proteome</keyword>
<evidence type="ECO:0000313" key="1">
    <source>
        <dbReference type="EMBL" id="CAK5274654.1"/>
    </source>
</evidence>
<name>A0AAD2HGX6_9AGAR</name>
<accession>A0AAD2HGX6</accession>
<evidence type="ECO:0000313" key="2">
    <source>
        <dbReference type="Proteomes" id="UP001295794"/>
    </source>
</evidence>
<dbReference type="AlphaFoldDB" id="A0AAD2HGX6"/>
<organism evidence="1 2">
    <name type="scientific">Mycena citricolor</name>
    <dbReference type="NCBI Taxonomy" id="2018698"/>
    <lineage>
        <taxon>Eukaryota</taxon>
        <taxon>Fungi</taxon>
        <taxon>Dikarya</taxon>
        <taxon>Basidiomycota</taxon>
        <taxon>Agaricomycotina</taxon>
        <taxon>Agaricomycetes</taxon>
        <taxon>Agaricomycetidae</taxon>
        <taxon>Agaricales</taxon>
        <taxon>Marasmiineae</taxon>
        <taxon>Mycenaceae</taxon>
        <taxon>Mycena</taxon>
    </lineage>
</organism>
<comment type="caution">
    <text evidence="1">The sequence shown here is derived from an EMBL/GenBank/DDBJ whole genome shotgun (WGS) entry which is preliminary data.</text>
</comment>
<reference evidence="1" key="1">
    <citation type="submission" date="2023-11" db="EMBL/GenBank/DDBJ databases">
        <authorList>
            <person name="De Vega J J."/>
            <person name="De Vega J J."/>
        </authorList>
    </citation>
    <scope>NUCLEOTIDE SEQUENCE</scope>
</reference>
<dbReference type="EMBL" id="CAVNYO010000403">
    <property type="protein sequence ID" value="CAK5274654.1"/>
    <property type="molecule type" value="Genomic_DNA"/>
</dbReference>
<protein>
    <submittedName>
        <fullName evidence="1">Uncharacterized protein</fullName>
    </submittedName>
</protein>
<sequence length="103" mass="11203">MSNWQQLKSYGWHAMLLPRAVSELISHSCALVIQRDLVYSNSLLASLNSRVALHSASQKIQNAEFGSMPTSTFQAVHFKSVPAVGSAVTTASGIGDLDERQRT</sequence>